<proteinExistence type="predicted"/>
<evidence type="ECO:0000313" key="2">
    <source>
        <dbReference type="EMBL" id="VVA92647.1"/>
    </source>
</evidence>
<protein>
    <submittedName>
        <fullName evidence="2">Uncharacterized protein</fullName>
    </submittedName>
</protein>
<feature type="compositionally biased region" description="Polar residues" evidence="1">
    <location>
        <begin position="24"/>
        <end position="45"/>
    </location>
</feature>
<accession>A0A565ATF9</accession>
<reference evidence="2" key="1">
    <citation type="submission" date="2019-07" db="EMBL/GenBank/DDBJ databases">
        <authorList>
            <person name="Dittberner H."/>
        </authorList>
    </citation>
    <scope>NUCLEOTIDE SEQUENCE [LARGE SCALE GENOMIC DNA]</scope>
</reference>
<dbReference type="AlphaFoldDB" id="A0A565ATF9"/>
<sequence>MKEGNPQQVHEIVASKNDEAMDVSSLSREQPRDNVSTKSQFNENTAGCQEKFMTENGRAVHKSILKPVLRNRETQQKKGDVRQENEKKDLVCFPDPDVIATSSYPFPNGGNFPFEANKDEKMIDVEDGIESDDIFDSVFSKKLMEILKRSYDKKGVLGTQ</sequence>
<dbReference type="OrthoDB" id="298344at2759"/>
<evidence type="ECO:0000256" key="1">
    <source>
        <dbReference type="SAM" id="MobiDB-lite"/>
    </source>
</evidence>
<feature type="region of interest" description="Disordered" evidence="1">
    <location>
        <begin position="1"/>
        <end position="45"/>
    </location>
</feature>
<dbReference type="EMBL" id="CABITT030000001">
    <property type="protein sequence ID" value="VVA92647.1"/>
    <property type="molecule type" value="Genomic_DNA"/>
</dbReference>
<comment type="caution">
    <text evidence="2">The sequence shown here is derived from an EMBL/GenBank/DDBJ whole genome shotgun (WGS) entry which is preliminary data.</text>
</comment>
<feature type="region of interest" description="Disordered" evidence="1">
    <location>
        <begin position="69"/>
        <end position="89"/>
    </location>
</feature>
<organism evidence="2 3">
    <name type="scientific">Arabis nemorensis</name>
    <dbReference type="NCBI Taxonomy" id="586526"/>
    <lineage>
        <taxon>Eukaryota</taxon>
        <taxon>Viridiplantae</taxon>
        <taxon>Streptophyta</taxon>
        <taxon>Embryophyta</taxon>
        <taxon>Tracheophyta</taxon>
        <taxon>Spermatophyta</taxon>
        <taxon>Magnoliopsida</taxon>
        <taxon>eudicotyledons</taxon>
        <taxon>Gunneridae</taxon>
        <taxon>Pentapetalae</taxon>
        <taxon>rosids</taxon>
        <taxon>malvids</taxon>
        <taxon>Brassicales</taxon>
        <taxon>Brassicaceae</taxon>
        <taxon>Arabideae</taxon>
        <taxon>Arabis</taxon>
    </lineage>
</organism>
<evidence type="ECO:0000313" key="3">
    <source>
        <dbReference type="Proteomes" id="UP000489600"/>
    </source>
</evidence>
<feature type="compositionally biased region" description="Basic and acidic residues" evidence="1">
    <location>
        <begin position="70"/>
        <end position="89"/>
    </location>
</feature>
<dbReference type="Proteomes" id="UP000489600">
    <property type="component" value="Unassembled WGS sequence"/>
</dbReference>
<keyword evidence="3" id="KW-1185">Reference proteome</keyword>
<name>A0A565ATF9_9BRAS</name>
<gene>
    <name evidence="2" type="ORF">ANE_LOCUS3092</name>
</gene>